<dbReference type="Gene3D" id="3.90.550.10">
    <property type="entry name" value="Spore Coat Polysaccharide Biosynthesis Protein SpsA, Chain A"/>
    <property type="match status" value="1"/>
</dbReference>
<dbReference type="Proteomes" id="UP001442364">
    <property type="component" value="Unassembled WGS sequence"/>
</dbReference>
<evidence type="ECO:0000259" key="1">
    <source>
        <dbReference type="Pfam" id="PF00535"/>
    </source>
</evidence>
<evidence type="ECO:0000313" key="2">
    <source>
        <dbReference type="EMBL" id="MEQ2379394.1"/>
    </source>
</evidence>
<dbReference type="SUPFAM" id="SSF81901">
    <property type="entry name" value="HCP-like"/>
    <property type="match status" value="1"/>
</dbReference>
<sequence length="353" mass="41216">MISITLCMIVKNEQSILERCLISYAGTYDELIIVDTGSTDSTKDIAHKYTDKVYDYKWCDDFAAARNYAFSLASCDYIFSADADEILDERNNQALKDLKSMLLPEIDIVQMYYVNDNDYNSVYNVHRELRPKLFKRLRPFVWTSPIHETVRLTPVVYDSDIEILHRPVSDHSRRDFSTYIKAFARGTQLEDYVITMLCKELYISGSDKDFMDFKDIFADILINENRSDDIRQEVNCVLVKIYRIAGDMGEFFKLALRCVADNPSSEICYELGNYYYDINDYAEAAMWYYNAIYETSSMLDITSGGNKPLYALSRCYDKLSETSEDIEQIAQFRQMAEDYKYQAEQWKLPDEIV</sequence>
<dbReference type="SUPFAM" id="SSF53448">
    <property type="entry name" value="Nucleotide-diphospho-sugar transferases"/>
    <property type="match status" value="1"/>
</dbReference>
<dbReference type="InterPro" id="IPR011990">
    <property type="entry name" value="TPR-like_helical_dom_sf"/>
</dbReference>
<accession>A0ABV1BUI2</accession>
<dbReference type="InterPro" id="IPR001173">
    <property type="entry name" value="Glyco_trans_2-like"/>
</dbReference>
<keyword evidence="2" id="KW-0328">Glycosyltransferase</keyword>
<protein>
    <submittedName>
        <fullName evidence="2">Glycosyltransferase family 2 protein</fullName>
        <ecNumber evidence="2">2.4.-.-</ecNumber>
    </submittedName>
</protein>
<dbReference type="EC" id="2.4.-.-" evidence="2"/>
<dbReference type="PANTHER" id="PTHR43630:SF2">
    <property type="entry name" value="GLYCOSYLTRANSFERASE"/>
    <property type="match status" value="1"/>
</dbReference>
<dbReference type="EMBL" id="JBBMER010000003">
    <property type="protein sequence ID" value="MEQ2379394.1"/>
    <property type="molecule type" value="Genomic_DNA"/>
</dbReference>
<proteinExistence type="predicted"/>
<feature type="domain" description="Glycosyltransferase 2-like" evidence="1">
    <location>
        <begin position="6"/>
        <end position="143"/>
    </location>
</feature>
<organism evidence="2 3">
    <name type="scientific">[Lactobacillus] rogosae</name>
    <dbReference type="NCBI Taxonomy" id="706562"/>
    <lineage>
        <taxon>Bacteria</taxon>
        <taxon>Bacillati</taxon>
        <taxon>Bacillota</taxon>
        <taxon>Clostridia</taxon>
        <taxon>Lachnospirales</taxon>
        <taxon>Lachnospiraceae</taxon>
        <taxon>Lachnospira</taxon>
    </lineage>
</organism>
<dbReference type="RefSeq" id="WP_116444047.1">
    <property type="nucleotide sequence ID" value="NZ_JBBMER010000003.1"/>
</dbReference>
<name>A0ABV1BUI2_9FIRM</name>
<evidence type="ECO:0000313" key="3">
    <source>
        <dbReference type="Proteomes" id="UP001442364"/>
    </source>
</evidence>
<keyword evidence="2" id="KW-0808">Transferase</keyword>
<comment type="caution">
    <text evidence="2">The sequence shown here is derived from an EMBL/GenBank/DDBJ whole genome shotgun (WGS) entry which is preliminary data.</text>
</comment>
<reference evidence="2 3" key="1">
    <citation type="submission" date="2024-03" db="EMBL/GenBank/DDBJ databases">
        <title>Human intestinal bacterial collection.</title>
        <authorList>
            <person name="Pauvert C."/>
            <person name="Hitch T.C.A."/>
            <person name="Clavel T."/>
        </authorList>
    </citation>
    <scope>NUCLEOTIDE SEQUENCE [LARGE SCALE GENOMIC DNA]</scope>
    <source>
        <strain evidence="2 3">CLA-AA-H255</strain>
    </source>
</reference>
<dbReference type="CDD" id="cd02511">
    <property type="entry name" value="Beta4Glucosyltransferase"/>
    <property type="match status" value="1"/>
</dbReference>
<keyword evidence="3" id="KW-1185">Reference proteome</keyword>
<dbReference type="InterPro" id="IPR029044">
    <property type="entry name" value="Nucleotide-diphossugar_trans"/>
</dbReference>
<dbReference type="Pfam" id="PF00535">
    <property type="entry name" value="Glycos_transf_2"/>
    <property type="match status" value="1"/>
</dbReference>
<dbReference type="PANTHER" id="PTHR43630">
    <property type="entry name" value="POLY-BETA-1,6-N-ACETYL-D-GLUCOSAMINE SYNTHASE"/>
    <property type="match status" value="1"/>
</dbReference>
<dbReference type="Gene3D" id="1.25.40.10">
    <property type="entry name" value="Tetratricopeptide repeat domain"/>
    <property type="match status" value="1"/>
</dbReference>
<gene>
    <name evidence="2" type="ORF">WMO14_05810</name>
</gene>
<dbReference type="GO" id="GO:0016757">
    <property type="term" value="F:glycosyltransferase activity"/>
    <property type="evidence" value="ECO:0007669"/>
    <property type="project" value="UniProtKB-KW"/>
</dbReference>